<keyword evidence="4" id="KW-0132">Cell division</keyword>
<dbReference type="SMART" id="SM00382">
    <property type="entry name" value="AAA"/>
    <property type="match status" value="1"/>
</dbReference>
<organism evidence="4 5">
    <name type="scientific">Candidatus Enterococcus lowellii</name>
    <dbReference type="NCBI Taxonomy" id="2230877"/>
    <lineage>
        <taxon>Bacteria</taxon>
        <taxon>Bacillati</taxon>
        <taxon>Bacillota</taxon>
        <taxon>Bacilli</taxon>
        <taxon>Lactobacillales</taxon>
        <taxon>Enterococcaceae</taxon>
        <taxon>Enterococcus</taxon>
    </lineage>
</organism>
<dbReference type="SUPFAM" id="SSF52540">
    <property type="entry name" value="P-loop containing nucleoside triphosphate hydrolases"/>
    <property type="match status" value="1"/>
</dbReference>
<dbReference type="PANTHER" id="PTHR24220:SF470">
    <property type="entry name" value="CELL DIVISION ATP-BINDING PROTEIN FTSE"/>
    <property type="match status" value="1"/>
</dbReference>
<evidence type="ECO:0000259" key="3">
    <source>
        <dbReference type="PROSITE" id="PS50893"/>
    </source>
</evidence>
<proteinExistence type="predicted"/>
<dbReference type="InterPro" id="IPR027417">
    <property type="entry name" value="P-loop_NTPase"/>
</dbReference>
<dbReference type="PROSITE" id="PS50893">
    <property type="entry name" value="ABC_TRANSPORTER_2"/>
    <property type="match status" value="1"/>
</dbReference>
<protein>
    <submittedName>
        <fullName evidence="4">Cell division transport system ATP-binding protein</fullName>
    </submittedName>
</protein>
<dbReference type="InterPro" id="IPR015854">
    <property type="entry name" value="ABC_transpr_LolD-like"/>
</dbReference>
<reference evidence="4 5" key="1">
    <citation type="submission" date="2024-03" db="EMBL/GenBank/DDBJ databases">
        <title>The Genome Sequence of Enterococcus sp. DIV2402.</title>
        <authorList>
            <consortium name="The Broad Institute Genomics Platform"/>
            <consortium name="The Broad Institute Microbial Omics Core"/>
            <consortium name="The Broad Institute Genomic Center for Infectious Diseases"/>
            <person name="Earl A."/>
            <person name="Manson A."/>
            <person name="Gilmore M."/>
            <person name="Schwartman J."/>
            <person name="Shea T."/>
            <person name="Abouelleil A."/>
            <person name="Cao P."/>
            <person name="Chapman S."/>
            <person name="Cusick C."/>
            <person name="Young S."/>
            <person name="Neafsey D."/>
            <person name="Nusbaum C."/>
            <person name="Birren B."/>
        </authorList>
    </citation>
    <scope>NUCLEOTIDE SEQUENCE [LARGE SCALE GENOMIC DNA]</scope>
    <source>
        <strain evidence="4 5">DIV2402</strain>
    </source>
</reference>
<feature type="domain" description="ABC transporter" evidence="3">
    <location>
        <begin position="2"/>
        <end position="238"/>
    </location>
</feature>
<keyword evidence="2 4" id="KW-0067">ATP-binding</keyword>
<keyword evidence="1" id="KW-0547">Nucleotide-binding</keyword>
<dbReference type="InterPro" id="IPR003593">
    <property type="entry name" value="AAA+_ATPase"/>
</dbReference>
<keyword evidence="5" id="KW-1185">Reference proteome</keyword>
<dbReference type="Proteomes" id="UP000664701">
    <property type="component" value="Chromosome"/>
</dbReference>
<dbReference type="EMBL" id="CP147251">
    <property type="protein sequence ID" value="WYJ76302.1"/>
    <property type="molecule type" value="Genomic_DNA"/>
</dbReference>
<evidence type="ECO:0000256" key="2">
    <source>
        <dbReference type="ARBA" id="ARBA00022840"/>
    </source>
</evidence>
<gene>
    <name evidence="4" type="ORF">DOK78_000928</name>
</gene>
<accession>A0ABZ2SLC9</accession>
<dbReference type="InterPro" id="IPR003439">
    <property type="entry name" value="ABC_transporter-like_ATP-bd"/>
</dbReference>
<dbReference type="PANTHER" id="PTHR24220">
    <property type="entry name" value="IMPORT ATP-BINDING PROTEIN"/>
    <property type="match status" value="1"/>
</dbReference>
<name>A0ABZ2SLC9_9ENTE</name>
<dbReference type="GO" id="GO:0005524">
    <property type="term" value="F:ATP binding"/>
    <property type="evidence" value="ECO:0007669"/>
    <property type="project" value="UniProtKB-KW"/>
</dbReference>
<evidence type="ECO:0000256" key="1">
    <source>
        <dbReference type="ARBA" id="ARBA00022741"/>
    </source>
</evidence>
<evidence type="ECO:0000313" key="5">
    <source>
        <dbReference type="Proteomes" id="UP000664701"/>
    </source>
</evidence>
<dbReference type="GO" id="GO:0051301">
    <property type="term" value="P:cell division"/>
    <property type="evidence" value="ECO:0007669"/>
    <property type="project" value="UniProtKB-KW"/>
</dbReference>
<keyword evidence="4" id="KW-0131">Cell cycle</keyword>
<dbReference type="RefSeq" id="WP_207942440.1">
    <property type="nucleotide sequence ID" value="NZ_CP147251.1"/>
</dbReference>
<sequence>MIKVKNASKNYKNGADWALKKISFQMQAGEFIYLVGPSGSGKSTLLKLLTRQEKLTSGSIQVNNILVDKISDSKLYLLRRKLGIVTQEDLFLPQHTAFQNIAFAIEVVEKNPQPEMIYQRTTTVLEQVGMLDCQDKLITELSIGQRKRIAIARALVNNPLVLLADEPTANLDIKSSVEMMKIFLRIHDAGTSVIIATHDSTMVNSIRKRVLELDNGQLVRDEKFGGYTRISDPKDVYVW</sequence>
<dbReference type="Gene3D" id="3.40.50.300">
    <property type="entry name" value="P-loop containing nucleotide triphosphate hydrolases"/>
    <property type="match status" value="1"/>
</dbReference>
<evidence type="ECO:0000313" key="4">
    <source>
        <dbReference type="EMBL" id="WYJ76302.1"/>
    </source>
</evidence>
<dbReference type="Pfam" id="PF00005">
    <property type="entry name" value="ABC_tran"/>
    <property type="match status" value="1"/>
</dbReference>